<keyword evidence="5" id="KW-0732">Signal</keyword>
<dbReference type="InterPro" id="IPR016167">
    <property type="entry name" value="FAD-bd_PCMH_sub1"/>
</dbReference>
<dbReference type="Proteomes" id="UP001280581">
    <property type="component" value="Unassembled WGS sequence"/>
</dbReference>
<comment type="caution">
    <text evidence="7">The sequence shown here is derived from an EMBL/GenBank/DDBJ whole genome shotgun (WGS) entry which is preliminary data.</text>
</comment>
<proteinExistence type="inferred from homology"/>
<protein>
    <recommendedName>
        <fullName evidence="6">FAD-binding PCMH-type domain-containing protein</fullName>
    </recommendedName>
</protein>
<keyword evidence="4" id="KW-0560">Oxidoreductase</keyword>
<comment type="similarity">
    <text evidence="1">Belongs to the oxygen-dependent FAD-linked oxidoreductase family.</text>
</comment>
<evidence type="ECO:0000259" key="6">
    <source>
        <dbReference type="PROSITE" id="PS51387"/>
    </source>
</evidence>
<gene>
    <name evidence="7" type="ORF">GRF29_69g1748893</name>
</gene>
<dbReference type="PANTHER" id="PTHR42973">
    <property type="entry name" value="BINDING OXIDOREDUCTASE, PUTATIVE (AFU_ORTHOLOGUE AFUA_1G17690)-RELATED"/>
    <property type="match status" value="1"/>
</dbReference>
<dbReference type="EMBL" id="WVTA01000006">
    <property type="protein sequence ID" value="KAK3209429.1"/>
    <property type="molecule type" value="Genomic_DNA"/>
</dbReference>
<sequence>MRFTQFVSLCALATEALTLTTDSGFEPSNFNVTEALIANGVDPDFIPDAQALSRRSSLGACKVACSSLKTIYGGEKLIAKGSTGYTNFTGAYWSAQQNSVRPSCVFTPTKSLDVSTAILISRLTQCPFAVKGGGHAAFAGSSSIEGGITIALQNLKQVKPSADRKTVDVGPGNRWLDVYQALEPHGLNVVGGRIFSVGVPGLILGGGISFFSNKHGWACDNVESYEVVTASGKIINVSYTSYPDLYWALRGGGNNFGVVTNFKLDAYPLGLMWGGGRVYQNTSFAAVLDAIYKFATVGSSTDLEAAQIVSFGYAPGFGQLAAAQLEYGKPIENASIFDDFNVIPYVQSTTGIQLQSNITITLNGDVPDGARETYWDVSFKVDRGLFTYLVNTFYELLPDIVDAEGIMPTISIQAITEGQLTGMQKKGGNALGLDPSGGPYFIMNMGSMWTNSADDKRVLKFHSEVNKRVKAEAKKRGLDNDFIYQNYASQFEDVFSSYGKSNQKKLVSISKKYDPAQVFQKLQPGYFKLKGGAPNPNMP</sequence>
<reference evidence="7 8" key="1">
    <citation type="submission" date="2021-02" db="EMBL/GenBank/DDBJ databases">
        <title>Genome assembly of Pseudopithomyces chartarum.</title>
        <authorList>
            <person name="Jauregui R."/>
            <person name="Singh J."/>
            <person name="Voisey C."/>
        </authorList>
    </citation>
    <scope>NUCLEOTIDE SEQUENCE [LARGE SCALE GENOMIC DNA]</scope>
    <source>
        <strain evidence="7 8">AGR01</strain>
    </source>
</reference>
<accession>A0AAN6M1A8</accession>
<dbReference type="GO" id="GO:0071949">
    <property type="term" value="F:FAD binding"/>
    <property type="evidence" value="ECO:0007669"/>
    <property type="project" value="InterPro"/>
</dbReference>
<dbReference type="GO" id="GO:0016491">
    <property type="term" value="F:oxidoreductase activity"/>
    <property type="evidence" value="ECO:0007669"/>
    <property type="project" value="UniProtKB-KW"/>
</dbReference>
<dbReference type="SUPFAM" id="SSF56176">
    <property type="entry name" value="FAD-binding/transporter-associated domain-like"/>
    <property type="match status" value="1"/>
</dbReference>
<dbReference type="InterPro" id="IPR016169">
    <property type="entry name" value="FAD-bd_PCMH_sub2"/>
</dbReference>
<dbReference type="InterPro" id="IPR036318">
    <property type="entry name" value="FAD-bd_PCMH-like_sf"/>
</dbReference>
<evidence type="ECO:0000256" key="4">
    <source>
        <dbReference type="ARBA" id="ARBA00023002"/>
    </source>
</evidence>
<evidence type="ECO:0000313" key="7">
    <source>
        <dbReference type="EMBL" id="KAK3209429.1"/>
    </source>
</evidence>
<dbReference type="AlphaFoldDB" id="A0AAN6M1A8"/>
<evidence type="ECO:0000256" key="3">
    <source>
        <dbReference type="ARBA" id="ARBA00022827"/>
    </source>
</evidence>
<dbReference type="Gene3D" id="3.30.43.10">
    <property type="entry name" value="Uridine Diphospho-n-acetylenolpyruvylglucosamine Reductase, domain 2"/>
    <property type="match status" value="1"/>
</dbReference>
<feature type="domain" description="FAD-binding PCMH-type" evidence="6">
    <location>
        <begin position="98"/>
        <end position="269"/>
    </location>
</feature>
<evidence type="ECO:0000313" key="8">
    <source>
        <dbReference type="Proteomes" id="UP001280581"/>
    </source>
</evidence>
<dbReference type="PROSITE" id="PS51387">
    <property type="entry name" value="FAD_PCMH"/>
    <property type="match status" value="1"/>
</dbReference>
<dbReference type="InterPro" id="IPR016166">
    <property type="entry name" value="FAD-bd_PCMH"/>
</dbReference>
<organism evidence="7 8">
    <name type="scientific">Pseudopithomyces chartarum</name>
    <dbReference type="NCBI Taxonomy" id="1892770"/>
    <lineage>
        <taxon>Eukaryota</taxon>
        <taxon>Fungi</taxon>
        <taxon>Dikarya</taxon>
        <taxon>Ascomycota</taxon>
        <taxon>Pezizomycotina</taxon>
        <taxon>Dothideomycetes</taxon>
        <taxon>Pleosporomycetidae</taxon>
        <taxon>Pleosporales</taxon>
        <taxon>Massarineae</taxon>
        <taxon>Didymosphaeriaceae</taxon>
        <taxon>Pseudopithomyces</taxon>
    </lineage>
</organism>
<dbReference type="Gene3D" id="3.30.465.10">
    <property type="match status" value="1"/>
</dbReference>
<keyword evidence="2" id="KW-0285">Flavoprotein</keyword>
<evidence type="ECO:0000256" key="1">
    <source>
        <dbReference type="ARBA" id="ARBA00005466"/>
    </source>
</evidence>
<dbReference type="InterPro" id="IPR006094">
    <property type="entry name" value="Oxid_FAD_bind_N"/>
</dbReference>
<dbReference type="Gene3D" id="3.40.462.20">
    <property type="match status" value="1"/>
</dbReference>
<keyword evidence="3" id="KW-0274">FAD</keyword>
<feature type="signal peptide" evidence="5">
    <location>
        <begin position="1"/>
        <end position="18"/>
    </location>
</feature>
<evidence type="ECO:0000256" key="2">
    <source>
        <dbReference type="ARBA" id="ARBA00022630"/>
    </source>
</evidence>
<dbReference type="Pfam" id="PF01565">
    <property type="entry name" value="FAD_binding_4"/>
    <property type="match status" value="1"/>
</dbReference>
<dbReference type="InterPro" id="IPR050416">
    <property type="entry name" value="FAD-linked_Oxidoreductase"/>
</dbReference>
<dbReference type="PANTHER" id="PTHR42973:SF34">
    <property type="entry name" value="FAD BINDING DOMAIN PROTEIN (AFU_ORTHOLOGUE AFUA_3G02770)"/>
    <property type="match status" value="1"/>
</dbReference>
<evidence type="ECO:0000256" key="5">
    <source>
        <dbReference type="SAM" id="SignalP"/>
    </source>
</evidence>
<name>A0AAN6M1A8_9PLEO</name>
<keyword evidence="8" id="KW-1185">Reference proteome</keyword>
<feature type="chain" id="PRO_5042875346" description="FAD-binding PCMH-type domain-containing protein" evidence="5">
    <location>
        <begin position="19"/>
        <end position="539"/>
    </location>
</feature>